<accession>A0A4C1WJB1</accession>
<dbReference type="EMBL" id="BGZK01000579">
    <property type="protein sequence ID" value="GBP51321.1"/>
    <property type="molecule type" value="Genomic_DNA"/>
</dbReference>
<dbReference type="Proteomes" id="UP000299102">
    <property type="component" value="Unassembled WGS sequence"/>
</dbReference>
<reference evidence="1 2" key="1">
    <citation type="journal article" date="2019" name="Commun. Biol.">
        <title>The bagworm genome reveals a unique fibroin gene that provides high tensile strength.</title>
        <authorList>
            <person name="Kono N."/>
            <person name="Nakamura H."/>
            <person name="Ohtoshi R."/>
            <person name="Tomita M."/>
            <person name="Numata K."/>
            <person name="Arakawa K."/>
        </authorList>
    </citation>
    <scope>NUCLEOTIDE SEQUENCE [LARGE SCALE GENOMIC DNA]</scope>
</reference>
<gene>
    <name evidence="1" type="primary">Arc2</name>
    <name evidence="1" type="ORF">EVAR_34107_1</name>
</gene>
<sequence length="88" mass="10198">MYSCDKERSQNYQQLFSLEQGDENTDIFVARARALLVKLPLGAITEKVEIDIVYGLLHKRIRKRLPRDAVISFDDLVRCARDVEDSIE</sequence>
<evidence type="ECO:0000313" key="2">
    <source>
        <dbReference type="Proteomes" id="UP000299102"/>
    </source>
</evidence>
<proteinExistence type="predicted"/>
<organism evidence="1 2">
    <name type="scientific">Eumeta variegata</name>
    <name type="common">Bagworm moth</name>
    <name type="synonym">Eumeta japonica</name>
    <dbReference type="NCBI Taxonomy" id="151549"/>
    <lineage>
        <taxon>Eukaryota</taxon>
        <taxon>Metazoa</taxon>
        <taxon>Ecdysozoa</taxon>
        <taxon>Arthropoda</taxon>
        <taxon>Hexapoda</taxon>
        <taxon>Insecta</taxon>
        <taxon>Pterygota</taxon>
        <taxon>Neoptera</taxon>
        <taxon>Endopterygota</taxon>
        <taxon>Lepidoptera</taxon>
        <taxon>Glossata</taxon>
        <taxon>Ditrysia</taxon>
        <taxon>Tineoidea</taxon>
        <taxon>Psychidae</taxon>
        <taxon>Oiketicinae</taxon>
        <taxon>Eumeta</taxon>
    </lineage>
</organism>
<evidence type="ECO:0000313" key="1">
    <source>
        <dbReference type="EMBL" id="GBP51321.1"/>
    </source>
</evidence>
<dbReference type="AlphaFoldDB" id="A0A4C1WJB1"/>
<protein>
    <submittedName>
        <fullName evidence="1">Activity-regulated cytoskeleton associated protein 2</fullName>
    </submittedName>
</protein>
<dbReference type="OrthoDB" id="8057069at2759"/>
<comment type="caution">
    <text evidence="1">The sequence shown here is derived from an EMBL/GenBank/DDBJ whole genome shotgun (WGS) entry which is preliminary data.</text>
</comment>
<keyword evidence="2" id="KW-1185">Reference proteome</keyword>
<name>A0A4C1WJB1_EUMVA</name>